<dbReference type="HOGENOM" id="CLU_163797_0_0_2"/>
<name>I3XQT0_DESAM</name>
<evidence type="ECO:0000313" key="2">
    <source>
        <dbReference type="Proteomes" id="UP000006175"/>
    </source>
</evidence>
<dbReference type="eggNOG" id="arCOG03878">
    <property type="taxonomic scope" value="Archaea"/>
</dbReference>
<dbReference type="EMBL" id="CP003321">
    <property type="protein sequence ID" value="AFL66304.1"/>
    <property type="molecule type" value="Genomic_DNA"/>
</dbReference>
<dbReference type="AlphaFoldDB" id="I3XQT0"/>
<proteinExistence type="predicted"/>
<dbReference type="Proteomes" id="UP000006175">
    <property type="component" value="Chromosome"/>
</dbReference>
<protein>
    <submittedName>
        <fullName evidence="1">Uncharacterized protein</fullName>
    </submittedName>
</protein>
<dbReference type="KEGG" id="dfd:Desfe_0394"/>
<keyword evidence="2" id="KW-1185">Reference proteome</keyword>
<organism evidence="1 2">
    <name type="scientific">Desulfurococcus amylolyticus DSM 16532</name>
    <dbReference type="NCBI Taxonomy" id="768672"/>
    <lineage>
        <taxon>Archaea</taxon>
        <taxon>Thermoproteota</taxon>
        <taxon>Thermoprotei</taxon>
        <taxon>Desulfurococcales</taxon>
        <taxon>Desulfurococcaceae</taxon>
        <taxon>Desulfurococcus</taxon>
    </lineage>
</organism>
<reference evidence="1 2" key="1">
    <citation type="journal article" date="2012" name="J. Bacteriol.">
        <title>Complete Genome Sequence of Desulfurococcus fermentans, a Hyperthermophilic Cellulolytic Crenarchaeon Isolated from a Freshwater Hot Spring in Kamchatka, Russia.</title>
        <authorList>
            <person name="Susanti D."/>
            <person name="Johnson E.F."/>
            <person name="Rodriguez J.R."/>
            <person name="Anderson I."/>
            <person name="Perevalova A.A."/>
            <person name="Kyrpides N."/>
            <person name="Lucas S."/>
            <person name="Han J."/>
            <person name="Lapidus A."/>
            <person name="Cheng J.F."/>
            <person name="Goodwin L."/>
            <person name="Pitluck S."/>
            <person name="Mavrommatis K."/>
            <person name="Peters L."/>
            <person name="Land M.L."/>
            <person name="Hauser L."/>
            <person name="Gopalan V."/>
            <person name="Chan P.P."/>
            <person name="Lowe T.M."/>
            <person name="Atomi H."/>
            <person name="Bonch-Osmolovskaya E.A."/>
            <person name="Woyke T."/>
            <person name="Mukhopadhyay B."/>
        </authorList>
    </citation>
    <scope>NUCLEOTIDE SEQUENCE [LARGE SCALE GENOMIC DNA]</scope>
    <source>
        <strain evidence="1 2">DSM 16532</strain>
    </source>
</reference>
<evidence type="ECO:0000313" key="1">
    <source>
        <dbReference type="EMBL" id="AFL66304.1"/>
    </source>
</evidence>
<gene>
    <name evidence="1" type="ORF">Desfe_0394</name>
</gene>
<sequence>MEKMVRKKKVVYEDSDILIEIAPRDIELPDIVYDAIRNKGKPVFFQELVKEFSGIAGEDRVRKAVNHLLALKKIVEFPDGSLGTPDMKWEPTTIKRRRRRRTPRLMDVDVEGTLYKVTT</sequence>
<accession>I3XQT0</accession>